<dbReference type="EnsemblMetazoa" id="AARA002356-RA">
    <property type="protein sequence ID" value="AARA002356-PA"/>
    <property type="gene ID" value="AARA002356"/>
</dbReference>
<feature type="region of interest" description="Disordered" evidence="2">
    <location>
        <begin position="1"/>
        <end position="93"/>
    </location>
</feature>
<feature type="compositionally biased region" description="Acidic residues" evidence="2">
    <location>
        <begin position="807"/>
        <end position="837"/>
    </location>
</feature>
<feature type="domain" description="CCAAT-binding factor" evidence="3">
    <location>
        <begin position="443"/>
        <end position="627"/>
    </location>
</feature>
<dbReference type="AlphaFoldDB" id="A0A182HM70"/>
<accession>A0A182HM70</accession>
<evidence type="ECO:0000256" key="2">
    <source>
        <dbReference type="SAM" id="MobiDB-lite"/>
    </source>
</evidence>
<dbReference type="EMBL" id="APCN01004376">
    <property type="status" value="NOT_ANNOTATED_CDS"/>
    <property type="molecule type" value="Genomic_DNA"/>
</dbReference>
<name>A0A182HM70_ANOAR</name>
<dbReference type="PANTHER" id="PTHR12048:SF0">
    <property type="entry name" value="CCAAT_ENHANCER-BINDING PROTEIN ZETA"/>
    <property type="match status" value="1"/>
</dbReference>
<feature type="region of interest" description="Disordered" evidence="2">
    <location>
        <begin position="941"/>
        <end position="972"/>
    </location>
</feature>
<comment type="similarity">
    <text evidence="1">Belongs to the CBF/MAK21 family.</text>
</comment>
<sequence length="1056" mass="118069">MAIGGGKFKKKSDKKRYFEQQADESATPEPQSSEVQARPAKIVFDDEGEQRVVPIDYTAGETGTSSRATGARRKKAHADGEDDDHEGDGDEEEDQLTKLWYNNFEPYNLVGEMVDMKDAELAELRNICKVAFEAECRARKRYDPSDAKWLLSALEKGTLRDRANAGALLVQTNPFCHLHALDTLVGMVKPSNKGFLDVVEVLTELMLKSLMPTHRKLITLPMRGTDWKNVQKLQTLEKPIRDQIYAHWHFEDQLREHYFAFVTNLSTILHTGQEPAKLKVIGHVAKLFSNVPELERLLLTALVNKLGDPLRPVASKVLYHLQQIVRRHSAMAFIITGEVEKLLFRNNVAPMAQYYSLSFLAAIGSFGDFPTCQKMINICFSYFKILTEKGEINSRTMQSILTCLRKAIANVKRDVDLAEVVEPGLLDVIYRMIHLADFPIGCQGLSLLLEITERKGYEQDRFYNALYRKLLDPELASIGPRITNVFFYILHRAMQNDPIPERAQAFVKRLLQVAFYFPAARLCGALIVVSKVLRKRKVLLKDGQTPPDVDAVEEVAVEEPKEALDDLEEDVEGKQDVSKQAENKVHRAPTRYDAFRRASEFAGAQYTLRYELVRYRSHFHPTVQKFAESILANSALTYYGDPLQDFSLGRFLDRFAFKNPKKPKTVKDENGEERLRPQIPGVAMRKSDYAPAGFRALPVNALAKDKCAEDDEFILKFLEQKRLRLQRAQERKKAKGGDDEDEDSDVDSLNDDEFDAYLDQLGVPGGTGQDADMDGGNEVDFMQELEQELAKERKGKQSAGKKSVKNDEDDEDGLDDWDFVDDEDDDDGGEGDDDSDDDRPRKIRRDGDVREDDGEFSDGGSISLEEDEDEDFDMADLDDDNDNDDVGSDDDAVDEPMPKKRKKLSAKSTGMVSQREFARKLKTSDVNSLFAAADDFSELLEGNVDPLSGDGRGAGKKKGGGGMMKKASKRQFEAHGTEAEVFNQDASSMKQLAWEASRFSDHGRGGGKRFGGRGGGAGRTNFQKRGGGGGGFGRGRGGGKKFVGGGRGGGRPMGRK</sequence>
<dbReference type="GO" id="GO:0005634">
    <property type="term" value="C:nucleus"/>
    <property type="evidence" value="ECO:0007669"/>
    <property type="project" value="TreeGrafter"/>
</dbReference>
<dbReference type="VEuPathDB" id="VectorBase:AARA002356"/>
<organism evidence="4 5">
    <name type="scientific">Anopheles arabiensis</name>
    <name type="common">Mosquito</name>
    <dbReference type="NCBI Taxonomy" id="7173"/>
    <lineage>
        <taxon>Eukaryota</taxon>
        <taxon>Metazoa</taxon>
        <taxon>Ecdysozoa</taxon>
        <taxon>Arthropoda</taxon>
        <taxon>Hexapoda</taxon>
        <taxon>Insecta</taxon>
        <taxon>Pterygota</taxon>
        <taxon>Neoptera</taxon>
        <taxon>Endopterygota</taxon>
        <taxon>Diptera</taxon>
        <taxon>Nematocera</taxon>
        <taxon>Culicoidea</taxon>
        <taxon>Culicidae</taxon>
        <taxon>Anophelinae</taxon>
        <taxon>Anopheles</taxon>
    </lineage>
</organism>
<dbReference type="InterPro" id="IPR005612">
    <property type="entry name" value="CCAAT-binding_factor"/>
</dbReference>
<keyword evidence="5" id="KW-1185">Reference proteome</keyword>
<dbReference type="VEuPathDB" id="VectorBase:AARA21_015007"/>
<reference evidence="4" key="1">
    <citation type="submission" date="2022-08" db="UniProtKB">
        <authorList>
            <consortium name="EnsemblMetazoa"/>
        </authorList>
    </citation>
    <scope>IDENTIFICATION</scope>
    <source>
        <strain evidence="4">Dongola</strain>
    </source>
</reference>
<evidence type="ECO:0000259" key="3">
    <source>
        <dbReference type="Pfam" id="PF03914"/>
    </source>
</evidence>
<feature type="region of interest" description="Disordered" evidence="2">
    <location>
        <begin position="729"/>
        <end position="914"/>
    </location>
</feature>
<protein>
    <recommendedName>
        <fullName evidence="3">CCAAT-binding factor domain-containing protein</fullName>
    </recommendedName>
</protein>
<evidence type="ECO:0000256" key="1">
    <source>
        <dbReference type="ARBA" id="ARBA00007797"/>
    </source>
</evidence>
<feature type="compositionally biased region" description="Acidic residues" evidence="2">
    <location>
        <begin position="80"/>
        <end position="93"/>
    </location>
</feature>
<proteinExistence type="inferred from homology"/>
<dbReference type="Pfam" id="PF03914">
    <property type="entry name" value="CBF"/>
    <property type="match status" value="1"/>
</dbReference>
<dbReference type="InterPro" id="IPR040155">
    <property type="entry name" value="CEBPZ/Mak21-like"/>
</dbReference>
<evidence type="ECO:0000313" key="4">
    <source>
        <dbReference type="EnsemblMetazoa" id="AARA002356-PA"/>
    </source>
</evidence>
<dbReference type="Proteomes" id="UP000075840">
    <property type="component" value="Unassembled WGS sequence"/>
</dbReference>
<feature type="compositionally biased region" description="Acidic residues" evidence="2">
    <location>
        <begin position="864"/>
        <end position="894"/>
    </location>
</feature>
<evidence type="ECO:0000313" key="5">
    <source>
        <dbReference type="Proteomes" id="UP000075840"/>
    </source>
</evidence>
<dbReference type="PANTHER" id="PTHR12048">
    <property type="entry name" value="CCAAT-BINDING FACTOR-RELATED"/>
    <property type="match status" value="1"/>
</dbReference>
<feature type="compositionally biased region" description="Gly residues" evidence="2">
    <location>
        <begin position="1025"/>
        <end position="1056"/>
    </location>
</feature>
<feature type="compositionally biased region" description="Acidic residues" evidence="2">
    <location>
        <begin position="738"/>
        <end position="756"/>
    </location>
</feature>
<feature type="region of interest" description="Disordered" evidence="2">
    <location>
        <begin position="998"/>
        <end position="1056"/>
    </location>
</feature>
<feature type="compositionally biased region" description="Acidic residues" evidence="2">
    <location>
        <begin position="771"/>
        <end position="787"/>
    </location>
</feature>
<dbReference type="SUPFAM" id="SSF48371">
    <property type="entry name" value="ARM repeat"/>
    <property type="match status" value="1"/>
</dbReference>
<dbReference type="InterPro" id="IPR016024">
    <property type="entry name" value="ARM-type_fold"/>
</dbReference>